<evidence type="ECO:0000256" key="5">
    <source>
        <dbReference type="PROSITE-ProRule" id="PRU00169"/>
    </source>
</evidence>
<dbReference type="EMBL" id="JAJUBC010000019">
    <property type="protein sequence ID" value="MDD1794680.1"/>
    <property type="molecule type" value="Genomic_DNA"/>
</dbReference>
<feature type="transmembrane region" description="Helical" evidence="7">
    <location>
        <begin position="148"/>
        <end position="170"/>
    </location>
</feature>
<comment type="catalytic activity">
    <reaction evidence="1">
        <text>ATP + protein L-histidine = ADP + protein N-phospho-L-histidine.</text>
        <dbReference type="EC" id="2.7.13.3"/>
    </reaction>
</comment>
<dbReference type="InterPro" id="IPR036890">
    <property type="entry name" value="HATPase_C_sf"/>
</dbReference>
<protein>
    <recommendedName>
        <fullName evidence="2">histidine kinase</fullName>
        <ecNumber evidence="2">2.7.13.3</ecNumber>
    </recommendedName>
</protein>
<dbReference type="InterPro" id="IPR001789">
    <property type="entry name" value="Sig_transdc_resp-reg_receiver"/>
</dbReference>
<dbReference type="PRINTS" id="PR00344">
    <property type="entry name" value="BCTRLSENSOR"/>
</dbReference>
<dbReference type="InterPro" id="IPR005467">
    <property type="entry name" value="His_kinase_dom"/>
</dbReference>
<feature type="domain" description="Response regulatory" evidence="9">
    <location>
        <begin position="481"/>
        <end position="598"/>
    </location>
</feature>
<dbReference type="EC" id="2.7.13.3" evidence="2"/>
<keyword evidence="4" id="KW-0902">Two-component regulatory system</keyword>
<keyword evidence="3 5" id="KW-0597">Phosphoprotein</keyword>
<dbReference type="Pfam" id="PF02518">
    <property type="entry name" value="HATPase_c"/>
    <property type="match status" value="1"/>
</dbReference>
<feature type="modified residue" description="4-aspartylphosphate" evidence="5">
    <location>
        <position position="530"/>
    </location>
</feature>
<evidence type="ECO:0000256" key="6">
    <source>
        <dbReference type="SAM" id="Coils"/>
    </source>
</evidence>
<evidence type="ECO:0000256" key="1">
    <source>
        <dbReference type="ARBA" id="ARBA00000085"/>
    </source>
</evidence>
<proteinExistence type="predicted"/>
<evidence type="ECO:0000313" key="11">
    <source>
        <dbReference type="Proteomes" id="UP001149400"/>
    </source>
</evidence>
<keyword evidence="6" id="KW-0175">Coiled coil</keyword>
<dbReference type="Gene3D" id="1.10.287.130">
    <property type="match status" value="1"/>
</dbReference>
<keyword evidence="7" id="KW-0812">Transmembrane</keyword>
<dbReference type="InterPro" id="IPR003594">
    <property type="entry name" value="HATPase_dom"/>
</dbReference>
<dbReference type="SMART" id="SM00387">
    <property type="entry name" value="HATPase_c"/>
    <property type="match status" value="1"/>
</dbReference>
<dbReference type="CDD" id="cd16922">
    <property type="entry name" value="HATPase_EvgS-ArcB-TorS-like"/>
    <property type="match status" value="1"/>
</dbReference>
<evidence type="ECO:0000256" key="4">
    <source>
        <dbReference type="ARBA" id="ARBA00023012"/>
    </source>
</evidence>
<accession>A0ABT5R4A7</accession>
<dbReference type="Gene3D" id="3.40.50.2300">
    <property type="match status" value="1"/>
</dbReference>
<evidence type="ECO:0000259" key="8">
    <source>
        <dbReference type="PROSITE" id="PS50109"/>
    </source>
</evidence>
<keyword evidence="7" id="KW-0472">Membrane</keyword>
<dbReference type="PANTHER" id="PTHR45339:SF1">
    <property type="entry name" value="HYBRID SIGNAL TRANSDUCTION HISTIDINE KINASE J"/>
    <property type="match status" value="1"/>
</dbReference>
<dbReference type="SMART" id="SM00388">
    <property type="entry name" value="HisKA"/>
    <property type="match status" value="1"/>
</dbReference>
<organism evidence="10 11">
    <name type="scientific">Enterovibrio gelatinilyticus</name>
    <dbReference type="NCBI Taxonomy" id="2899819"/>
    <lineage>
        <taxon>Bacteria</taxon>
        <taxon>Pseudomonadati</taxon>
        <taxon>Pseudomonadota</taxon>
        <taxon>Gammaproteobacteria</taxon>
        <taxon>Vibrionales</taxon>
        <taxon>Vibrionaceae</taxon>
        <taxon>Enterovibrio</taxon>
    </lineage>
</organism>
<evidence type="ECO:0000256" key="3">
    <source>
        <dbReference type="ARBA" id="ARBA00022553"/>
    </source>
</evidence>
<dbReference type="SMART" id="SM00448">
    <property type="entry name" value="REC"/>
    <property type="match status" value="1"/>
</dbReference>
<name>A0ABT5R4A7_9GAMM</name>
<dbReference type="PANTHER" id="PTHR45339">
    <property type="entry name" value="HYBRID SIGNAL TRANSDUCTION HISTIDINE KINASE J"/>
    <property type="match status" value="1"/>
</dbReference>
<dbReference type="InterPro" id="IPR003661">
    <property type="entry name" value="HisK_dim/P_dom"/>
</dbReference>
<dbReference type="SUPFAM" id="SSF52172">
    <property type="entry name" value="CheY-like"/>
    <property type="match status" value="1"/>
</dbReference>
<dbReference type="PROSITE" id="PS50109">
    <property type="entry name" value="HIS_KIN"/>
    <property type="match status" value="1"/>
</dbReference>
<dbReference type="InterPro" id="IPR011006">
    <property type="entry name" value="CheY-like_superfamily"/>
</dbReference>
<feature type="transmembrane region" description="Helical" evidence="7">
    <location>
        <begin position="6"/>
        <end position="25"/>
    </location>
</feature>
<dbReference type="PROSITE" id="PS50110">
    <property type="entry name" value="RESPONSE_REGULATORY"/>
    <property type="match status" value="1"/>
</dbReference>
<sequence length="607" mass="67733">MKNVSLWVKYIVSVIVLTAGISYLAGNAARQIERNYLESRMDMQIRANFSALISALSEDITTQESGILNQKLQLMAKHYPDLCYVSIVTNDGLEIGQWGDKPHDNNPMALNFVNPVSIDDKHIGLMQISMSKKQMLQDIALHGQQIRYFSAAAVLILSTLVVVVSHFLVFRPLARVSRRLQSLSNSHDHQASTYNEMTRLHLCVDELDKHIQEQQQRELELSEAREAAEAANIAKSQFIATMSHEIRTPMNAILGAVDILKEETLPPHCKVLTTMADDSANLLLNQLNDILDYSKLDIGSLDVRREEFDVAELGEHVLSMFEKNAAAKNISLIFDERLNHRIIADTDKGKLSQVLTNIIGNALKFTQEGEIELTMSHAYPSGLKLQICDSGIGIAPIDQEAIFEPFTQKDPTFSRTYGGVGMGLAISKRLVELLGGELVLESRVNVGSEFTITLPCDMQYPEQSSIKEIPKKVFKTEKPGNILLVEDNPANQLVARTMLESAGFIVSTACNGQEAIDAIENSHYELILMDLQMPEMDGFTACETIRHLNEQGRTMPILAMTANVTAHDRNKCRQVGMDDFLAKPVNKHTMIEAITNWMGRKHISFNA</sequence>
<dbReference type="SUPFAM" id="SSF47384">
    <property type="entry name" value="Homodimeric domain of signal transducing histidine kinase"/>
    <property type="match status" value="1"/>
</dbReference>
<dbReference type="Proteomes" id="UP001149400">
    <property type="component" value="Unassembled WGS sequence"/>
</dbReference>
<dbReference type="Pfam" id="PF00512">
    <property type="entry name" value="HisKA"/>
    <property type="match status" value="1"/>
</dbReference>
<dbReference type="CDD" id="cd17546">
    <property type="entry name" value="REC_hyHK_CKI1_RcsC-like"/>
    <property type="match status" value="1"/>
</dbReference>
<evidence type="ECO:0000259" key="9">
    <source>
        <dbReference type="PROSITE" id="PS50110"/>
    </source>
</evidence>
<dbReference type="RefSeq" id="WP_274165504.1">
    <property type="nucleotide sequence ID" value="NZ_JAJUBC010000019.1"/>
</dbReference>
<evidence type="ECO:0000313" key="10">
    <source>
        <dbReference type="EMBL" id="MDD1794680.1"/>
    </source>
</evidence>
<evidence type="ECO:0000256" key="2">
    <source>
        <dbReference type="ARBA" id="ARBA00012438"/>
    </source>
</evidence>
<dbReference type="Gene3D" id="3.30.565.10">
    <property type="entry name" value="Histidine kinase-like ATPase, C-terminal domain"/>
    <property type="match status" value="1"/>
</dbReference>
<feature type="domain" description="Histidine kinase" evidence="8">
    <location>
        <begin position="241"/>
        <end position="458"/>
    </location>
</feature>
<keyword evidence="11" id="KW-1185">Reference proteome</keyword>
<dbReference type="InterPro" id="IPR004358">
    <property type="entry name" value="Sig_transdc_His_kin-like_C"/>
</dbReference>
<feature type="coiled-coil region" evidence="6">
    <location>
        <begin position="204"/>
        <end position="231"/>
    </location>
</feature>
<dbReference type="SUPFAM" id="SSF55874">
    <property type="entry name" value="ATPase domain of HSP90 chaperone/DNA topoisomerase II/histidine kinase"/>
    <property type="match status" value="1"/>
</dbReference>
<evidence type="ECO:0000256" key="7">
    <source>
        <dbReference type="SAM" id="Phobius"/>
    </source>
</evidence>
<comment type="caution">
    <text evidence="10">The sequence shown here is derived from an EMBL/GenBank/DDBJ whole genome shotgun (WGS) entry which is preliminary data.</text>
</comment>
<keyword evidence="7" id="KW-1133">Transmembrane helix</keyword>
<gene>
    <name evidence="10" type="ORF">LRP50_16215</name>
</gene>
<dbReference type="Pfam" id="PF00072">
    <property type="entry name" value="Response_reg"/>
    <property type="match status" value="1"/>
</dbReference>
<dbReference type="CDD" id="cd00082">
    <property type="entry name" value="HisKA"/>
    <property type="match status" value="1"/>
</dbReference>
<dbReference type="InterPro" id="IPR036097">
    <property type="entry name" value="HisK_dim/P_sf"/>
</dbReference>
<reference evidence="10" key="1">
    <citation type="submission" date="2021-12" db="EMBL/GenBank/DDBJ databases">
        <title>Enterovibrio ZSDZ35 sp. nov. and Enterovibrio ZSDZ42 sp. nov., isolated from coastal seawater in Qingdao.</title>
        <authorList>
            <person name="Zhang P."/>
        </authorList>
    </citation>
    <scope>NUCLEOTIDE SEQUENCE</scope>
    <source>
        <strain evidence="10">ZSDZ42</strain>
    </source>
</reference>